<comment type="caution">
    <text evidence="3">The sequence shown here is derived from an EMBL/GenBank/DDBJ whole genome shotgun (WGS) entry which is preliminary data.</text>
</comment>
<dbReference type="STRING" id="35814.BBB42_14215"/>
<evidence type="ECO:0000256" key="1">
    <source>
        <dbReference type="ARBA" id="ARBA00022729"/>
    </source>
</evidence>
<keyword evidence="1 2" id="KW-0732">Signal</keyword>
<dbReference type="AlphaFoldDB" id="A0A158LZ67"/>
<gene>
    <name evidence="3" type="ORF">L497_2227</name>
</gene>
<protein>
    <submittedName>
        <fullName evidence="3">ABC transporter, solute-binding protein</fullName>
    </submittedName>
</protein>
<dbReference type="RefSeq" id="WP_005015594.1">
    <property type="nucleotide sequence ID" value="NZ_JFZZ01000148.1"/>
</dbReference>
<evidence type="ECO:0000313" key="4">
    <source>
        <dbReference type="Proteomes" id="UP000026682"/>
    </source>
</evidence>
<dbReference type="PANTHER" id="PTHR30006:SF2">
    <property type="entry name" value="ABC TRANSPORTER SUBSTRATE-BINDING PROTEIN"/>
    <property type="match status" value="1"/>
</dbReference>
<dbReference type="PANTHER" id="PTHR30006">
    <property type="entry name" value="THIAMINE-BINDING PERIPLASMIC PROTEIN-RELATED"/>
    <property type="match status" value="1"/>
</dbReference>
<dbReference type="EMBL" id="JFZZ01000148">
    <property type="protein sequence ID" value="KAK86617.1"/>
    <property type="molecule type" value="Genomic_DNA"/>
</dbReference>
<feature type="chain" id="PRO_5007628377" evidence="2">
    <location>
        <begin position="29"/>
        <end position="329"/>
    </location>
</feature>
<dbReference type="SUPFAM" id="SSF53850">
    <property type="entry name" value="Periplasmic binding protein-like II"/>
    <property type="match status" value="1"/>
</dbReference>
<dbReference type="Pfam" id="PF13343">
    <property type="entry name" value="SBP_bac_6"/>
    <property type="match status" value="1"/>
</dbReference>
<reference evidence="3 4" key="1">
    <citation type="submission" date="2014-03" db="EMBL/GenBank/DDBJ databases">
        <title>Genome sequence of Bordetella holmseii.</title>
        <authorList>
            <person name="Harvill E."/>
            <person name="Goodfield L.L."/>
            <person name="Ivanov Y."/>
            <person name="Meyer J.A."/>
            <person name="Newth C."/>
            <person name="Cassiday P."/>
            <person name="Tondella M.L."/>
            <person name="Liao P."/>
            <person name="Zimmerman J."/>
            <person name="Meert K."/>
            <person name="Wessel D."/>
            <person name="Berger J."/>
            <person name="Dean J.M."/>
            <person name="Holubkov R."/>
            <person name="Burr J."/>
            <person name="Liu T."/>
            <person name="Brinkac L.M."/>
            <person name="Sanka R."/>
            <person name="Kim M."/>
            <person name="Losada L."/>
        </authorList>
    </citation>
    <scope>NUCLEOTIDE SEQUENCE [LARGE SCALE GENOMIC DNA]</scope>
    <source>
        <strain evidence="3 4">CDC-H585-BH</strain>
    </source>
</reference>
<accession>A0A158LZ67</accession>
<evidence type="ECO:0000256" key="2">
    <source>
        <dbReference type="SAM" id="SignalP"/>
    </source>
</evidence>
<dbReference type="GO" id="GO:0030288">
    <property type="term" value="C:outer membrane-bounded periplasmic space"/>
    <property type="evidence" value="ECO:0007669"/>
    <property type="project" value="TreeGrafter"/>
</dbReference>
<feature type="signal peptide" evidence="2">
    <location>
        <begin position="1"/>
        <end position="28"/>
    </location>
</feature>
<dbReference type="GO" id="GO:0030976">
    <property type="term" value="F:thiamine pyrophosphate binding"/>
    <property type="evidence" value="ECO:0007669"/>
    <property type="project" value="TreeGrafter"/>
</dbReference>
<name>A0A158LZ67_9BORD</name>
<evidence type="ECO:0000313" key="3">
    <source>
        <dbReference type="EMBL" id="KAK86617.1"/>
    </source>
</evidence>
<proteinExistence type="predicted"/>
<dbReference type="PATRIC" id="fig|1331206.3.peg.3634"/>
<dbReference type="CDD" id="cd13547">
    <property type="entry name" value="PBP2_Fbp_like_2"/>
    <property type="match status" value="1"/>
</dbReference>
<organism evidence="3 4">
    <name type="scientific">Bordetella holmesii CDC-H585-BH</name>
    <dbReference type="NCBI Taxonomy" id="1331206"/>
    <lineage>
        <taxon>Bacteria</taxon>
        <taxon>Pseudomonadati</taxon>
        <taxon>Pseudomonadota</taxon>
        <taxon>Betaproteobacteria</taxon>
        <taxon>Burkholderiales</taxon>
        <taxon>Alcaligenaceae</taxon>
        <taxon>Bordetella</taxon>
    </lineage>
</organism>
<dbReference type="Gene3D" id="3.40.190.10">
    <property type="entry name" value="Periplasmic binding protein-like II"/>
    <property type="match status" value="2"/>
</dbReference>
<dbReference type="Proteomes" id="UP000026682">
    <property type="component" value="Unassembled WGS sequence"/>
</dbReference>
<dbReference type="GO" id="GO:0015888">
    <property type="term" value="P:thiamine transport"/>
    <property type="evidence" value="ECO:0007669"/>
    <property type="project" value="TreeGrafter"/>
</dbReference>
<sequence length="329" mass="34699">MIAPFSYKKLLGLLMALTLGVAADASFADGRALTVYTAGPGTLIKQLADGFTKQTGVRVDVFQATTGKVMARLEAEAANPRVDVLISASWDTALDMDARGMLLPYDGPNAARVPAAYRGKTYVAQGISALGIVWNSTSNTPEPKDWADLANPAYKDAVTMPDPALSGATLDLLLGLQSAQGAGVWTLLEKLRANGMAVSGPNAQALTPVLQGARAAVFGGVDYVAYASVQKGEHIKVIFPTSGTVLAPRPMMVMRSSKSPDQARAFLDYVLSEEGQAAVAHAWLIPAREDVAARHPLLRDLHVLQSESGQTAGGREAALARFAKIFGQH</sequence>
<dbReference type="GO" id="GO:0030975">
    <property type="term" value="F:thiamine binding"/>
    <property type="evidence" value="ECO:0007669"/>
    <property type="project" value="TreeGrafter"/>
</dbReference>